<dbReference type="EMBL" id="UHIO01000001">
    <property type="protein sequence ID" value="SUP43753.1"/>
    <property type="molecule type" value="Genomic_DNA"/>
</dbReference>
<comment type="similarity">
    <text evidence="1 2">Belongs to the Dps family.</text>
</comment>
<gene>
    <name evidence="4" type="primary">dps</name>
    <name evidence="4" type="ORF">NCTC12020_01320</name>
</gene>
<dbReference type="PANTHER" id="PTHR42932">
    <property type="entry name" value="GENERAL STRESS PROTEIN 20U"/>
    <property type="match status" value="1"/>
</dbReference>
<dbReference type="PIRSF" id="PIRSF005900">
    <property type="entry name" value="Dps"/>
    <property type="match status" value="1"/>
</dbReference>
<evidence type="ECO:0000256" key="1">
    <source>
        <dbReference type="ARBA" id="ARBA00009497"/>
    </source>
</evidence>
<organism evidence="4 5">
    <name type="scientific">Veillonella criceti</name>
    <dbReference type="NCBI Taxonomy" id="103891"/>
    <lineage>
        <taxon>Bacteria</taxon>
        <taxon>Bacillati</taxon>
        <taxon>Bacillota</taxon>
        <taxon>Negativicutes</taxon>
        <taxon>Veillonellales</taxon>
        <taxon>Veillonellaceae</taxon>
        <taxon>Veillonella</taxon>
    </lineage>
</organism>
<dbReference type="EC" id="1.16.-.-" evidence="4"/>
<dbReference type="OrthoDB" id="9797023at2"/>
<dbReference type="Pfam" id="PF00210">
    <property type="entry name" value="Ferritin"/>
    <property type="match status" value="1"/>
</dbReference>
<reference evidence="4 5" key="1">
    <citation type="submission" date="2018-06" db="EMBL/GenBank/DDBJ databases">
        <authorList>
            <consortium name="Pathogen Informatics"/>
            <person name="Doyle S."/>
        </authorList>
    </citation>
    <scope>NUCLEOTIDE SEQUENCE [LARGE SCALE GENOMIC DNA]</scope>
    <source>
        <strain evidence="4 5">NCTC12020</strain>
    </source>
</reference>
<dbReference type="AlphaFoldDB" id="A0A380NMX7"/>
<dbReference type="PRINTS" id="PR01346">
    <property type="entry name" value="HELNAPAPROT"/>
</dbReference>
<dbReference type="Proteomes" id="UP000255367">
    <property type="component" value="Unassembled WGS sequence"/>
</dbReference>
<dbReference type="GO" id="GO:0016491">
    <property type="term" value="F:oxidoreductase activity"/>
    <property type="evidence" value="ECO:0007669"/>
    <property type="project" value="UniProtKB-KW"/>
</dbReference>
<feature type="domain" description="Ferritin/DPS" evidence="3">
    <location>
        <begin position="7"/>
        <end position="143"/>
    </location>
</feature>
<keyword evidence="5" id="KW-1185">Reference proteome</keyword>
<evidence type="ECO:0000259" key="3">
    <source>
        <dbReference type="Pfam" id="PF00210"/>
    </source>
</evidence>
<sequence>MKNVQEVNKYLANLAIWNVKLHNLHFNVVGSQFVPTHEYLESVYDNAFEYYDAVAELLKMKGEEPVVRVSEYLKIASIEELDGRNFSVKEVYEILQGDFKLMSDLALAIRSAADEEDNFALVSLMEDHLAYYEKQLWFLRASLA</sequence>
<dbReference type="RefSeq" id="WP_115310472.1">
    <property type="nucleotide sequence ID" value="NZ_UHIO01000001.1"/>
</dbReference>
<dbReference type="InterPro" id="IPR008331">
    <property type="entry name" value="Ferritin_DPS_dom"/>
</dbReference>
<evidence type="ECO:0000313" key="5">
    <source>
        <dbReference type="Proteomes" id="UP000255367"/>
    </source>
</evidence>
<evidence type="ECO:0000256" key="2">
    <source>
        <dbReference type="RuleBase" id="RU003875"/>
    </source>
</evidence>
<dbReference type="PANTHER" id="PTHR42932:SF1">
    <property type="entry name" value="GENERAL STRESS PROTEIN 20U"/>
    <property type="match status" value="1"/>
</dbReference>
<protein>
    <submittedName>
        <fullName evidence="4">DNA protection during starvation protein</fullName>
        <ecNumber evidence="4">1.16.-.-</ecNumber>
    </submittedName>
</protein>
<proteinExistence type="inferred from homology"/>
<dbReference type="CDD" id="cd01043">
    <property type="entry name" value="DPS"/>
    <property type="match status" value="1"/>
</dbReference>
<dbReference type="Gene3D" id="1.20.1260.10">
    <property type="match status" value="1"/>
</dbReference>
<dbReference type="GO" id="GO:0008199">
    <property type="term" value="F:ferric iron binding"/>
    <property type="evidence" value="ECO:0007669"/>
    <property type="project" value="InterPro"/>
</dbReference>
<dbReference type="SUPFAM" id="SSF47240">
    <property type="entry name" value="Ferritin-like"/>
    <property type="match status" value="1"/>
</dbReference>
<accession>A0A380NMX7</accession>
<evidence type="ECO:0000313" key="4">
    <source>
        <dbReference type="EMBL" id="SUP43753.1"/>
    </source>
</evidence>
<dbReference type="InterPro" id="IPR002177">
    <property type="entry name" value="DPS_DNA-bd"/>
</dbReference>
<dbReference type="InterPro" id="IPR009078">
    <property type="entry name" value="Ferritin-like_SF"/>
</dbReference>
<dbReference type="InterPro" id="IPR012347">
    <property type="entry name" value="Ferritin-like"/>
</dbReference>
<keyword evidence="4" id="KW-0560">Oxidoreductase</keyword>
<name>A0A380NMX7_9FIRM</name>